<evidence type="ECO:0000256" key="7">
    <source>
        <dbReference type="ARBA" id="ARBA00023034"/>
    </source>
</evidence>
<dbReference type="SUPFAM" id="SSF111126">
    <property type="entry name" value="Ligand-binding domain in the NO signalling and Golgi transport"/>
    <property type="match status" value="1"/>
</dbReference>
<gene>
    <name evidence="9" type="ORF">D915_000666</name>
</gene>
<keyword evidence="6 8" id="KW-0931">ER-Golgi transport</keyword>
<evidence type="ECO:0000256" key="4">
    <source>
        <dbReference type="ARBA" id="ARBA00022448"/>
    </source>
</evidence>
<dbReference type="GO" id="GO:1990071">
    <property type="term" value="C:TRAPPII protein complex"/>
    <property type="evidence" value="ECO:0007669"/>
    <property type="project" value="TreeGrafter"/>
</dbReference>
<dbReference type="PANTHER" id="PTHR20902:SF0">
    <property type="entry name" value="TRAFFICKING PROTEIN PARTICLE COMPLEX SUBUNIT 5"/>
    <property type="match status" value="1"/>
</dbReference>
<dbReference type="Gene3D" id="3.30.1380.20">
    <property type="entry name" value="Trafficking protein particle complex subunit 3"/>
    <property type="match status" value="1"/>
</dbReference>
<dbReference type="PANTHER" id="PTHR20902">
    <property type="entry name" value="41-2 PROTEIN ANTIGEN-RELATED"/>
    <property type="match status" value="1"/>
</dbReference>
<proteinExistence type="inferred from homology"/>
<dbReference type="InterPro" id="IPR024096">
    <property type="entry name" value="NO_sig/Golgi_transp_ligand-bd"/>
</dbReference>
<evidence type="ECO:0000256" key="3">
    <source>
        <dbReference type="ARBA" id="ARBA00006218"/>
    </source>
</evidence>
<comment type="similarity">
    <text evidence="3 8">Belongs to the TRAPP small subunits family. BET3 subfamily.</text>
</comment>
<comment type="subunit">
    <text evidence="8">Part of the multisubunit TRAPP (transport protein particle) complex.</text>
</comment>
<keyword evidence="4 8" id="KW-0813">Transport</keyword>
<evidence type="ECO:0000313" key="9">
    <source>
        <dbReference type="EMBL" id="THD28498.1"/>
    </source>
</evidence>
<dbReference type="CDD" id="cd14943">
    <property type="entry name" value="TRAPPC5_Trs31"/>
    <property type="match status" value="1"/>
</dbReference>
<evidence type="ECO:0000313" key="10">
    <source>
        <dbReference type="Proteomes" id="UP000230066"/>
    </source>
</evidence>
<evidence type="ECO:0000256" key="5">
    <source>
        <dbReference type="ARBA" id="ARBA00022824"/>
    </source>
</evidence>
<evidence type="ECO:0000256" key="1">
    <source>
        <dbReference type="ARBA" id="ARBA00004222"/>
    </source>
</evidence>
<dbReference type="GO" id="GO:1990072">
    <property type="term" value="C:TRAPPIII protein complex"/>
    <property type="evidence" value="ECO:0007669"/>
    <property type="project" value="TreeGrafter"/>
</dbReference>
<dbReference type="InterPro" id="IPR007194">
    <property type="entry name" value="TRAPP_component"/>
</dbReference>
<dbReference type="GO" id="GO:0006888">
    <property type="term" value="P:endoplasmic reticulum to Golgi vesicle-mediated transport"/>
    <property type="evidence" value="ECO:0007669"/>
    <property type="project" value="TreeGrafter"/>
</dbReference>
<comment type="subcellular location">
    <subcellularLocation>
        <location evidence="2">Endoplasmic reticulum</location>
    </subcellularLocation>
    <subcellularLocation>
        <location evidence="1 8">Golgi apparatus</location>
        <location evidence="1 8">cis-Golgi network</location>
    </subcellularLocation>
</comment>
<organism evidence="9 10">
    <name type="scientific">Fasciola hepatica</name>
    <name type="common">Liver fluke</name>
    <dbReference type="NCBI Taxonomy" id="6192"/>
    <lineage>
        <taxon>Eukaryota</taxon>
        <taxon>Metazoa</taxon>
        <taxon>Spiralia</taxon>
        <taxon>Lophotrochozoa</taxon>
        <taxon>Platyhelminthes</taxon>
        <taxon>Trematoda</taxon>
        <taxon>Digenea</taxon>
        <taxon>Plagiorchiida</taxon>
        <taxon>Echinostomata</taxon>
        <taxon>Echinostomatoidea</taxon>
        <taxon>Fasciolidae</taxon>
        <taxon>Fasciola</taxon>
    </lineage>
</organism>
<dbReference type="PIRSF" id="PIRSF017479">
    <property type="entry name" value="TRAPP_I_complex_Trs31"/>
    <property type="match status" value="1"/>
</dbReference>
<evidence type="ECO:0000256" key="2">
    <source>
        <dbReference type="ARBA" id="ARBA00004240"/>
    </source>
</evidence>
<accession>A0A4E0RY06</accession>
<dbReference type="Proteomes" id="UP000230066">
    <property type="component" value="Unassembled WGS sequence"/>
</dbReference>
<dbReference type="AlphaFoldDB" id="A0A4E0RY06"/>
<sequence>MNPGYSKTAALNLEKSLSKLKGEINIATFANLFVELVKYSMRNVSTMDAVQMRLADFGRLVGERMVDVVYSREKPQRRDIRLCNALLFLKSTFWKSLFGKEADELERDGDDENTFYMIEQEPVVNRFTRFVYDEKEGKRAGAAVPLNMATFNAGVVEAFLTSTGFPCKVSVTWYKATAYVIKFEESVTAREKMLDGK</sequence>
<evidence type="ECO:0000256" key="8">
    <source>
        <dbReference type="PIRNR" id="PIRNR017479"/>
    </source>
</evidence>
<dbReference type="Pfam" id="PF04051">
    <property type="entry name" value="TRAPP"/>
    <property type="match status" value="1"/>
</dbReference>
<dbReference type="GO" id="GO:0005783">
    <property type="term" value="C:endoplasmic reticulum"/>
    <property type="evidence" value="ECO:0007669"/>
    <property type="project" value="UniProtKB-SubCell"/>
</dbReference>
<comment type="caution">
    <text evidence="9">The sequence shown here is derived from an EMBL/GenBank/DDBJ whole genome shotgun (WGS) entry which is preliminary data.</text>
</comment>
<keyword evidence="5 8" id="KW-0256">Endoplasmic reticulum</keyword>
<name>A0A4E0RY06_FASHE</name>
<evidence type="ECO:0000256" key="6">
    <source>
        <dbReference type="ARBA" id="ARBA00022892"/>
    </source>
</evidence>
<keyword evidence="7 8" id="KW-0333">Golgi apparatus</keyword>
<reference evidence="9" key="1">
    <citation type="submission" date="2019-03" db="EMBL/GenBank/DDBJ databases">
        <title>Improved annotation for the trematode Fasciola hepatica.</title>
        <authorList>
            <person name="Choi Y.-J."/>
            <person name="Martin J."/>
            <person name="Mitreva M."/>
        </authorList>
    </citation>
    <scope>NUCLEOTIDE SEQUENCE [LARGE SCALE GENOMIC DNA]</scope>
</reference>
<protein>
    <recommendedName>
        <fullName evidence="8">Trafficking protein particle complex subunit 5</fullName>
    </recommendedName>
</protein>
<keyword evidence="10" id="KW-1185">Reference proteome</keyword>
<dbReference type="EMBL" id="JXXN02000136">
    <property type="protein sequence ID" value="THD28498.1"/>
    <property type="molecule type" value="Genomic_DNA"/>
</dbReference>
<comment type="function">
    <text evidence="8">May play a role in vesicular transport from endoplasmic reticulum to Golgi.</text>
</comment>
<dbReference type="InterPro" id="IPR016696">
    <property type="entry name" value="TRAPP-I_su5"/>
</dbReference>
<dbReference type="GO" id="GO:1990070">
    <property type="term" value="C:TRAPPI protein complex"/>
    <property type="evidence" value="ECO:0007669"/>
    <property type="project" value="TreeGrafter"/>
</dbReference>